<reference evidence="4 5" key="1">
    <citation type="submission" date="2019-07" db="EMBL/GenBank/DDBJ databases">
        <title>Genome sequencing of lignin-degrading bacterial isolates.</title>
        <authorList>
            <person name="Gladden J."/>
        </authorList>
    </citation>
    <scope>NUCLEOTIDE SEQUENCE [LARGE SCALE GENOMIC DNA]</scope>
    <source>
        <strain evidence="4 5">J45</strain>
    </source>
</reference>
<dbReference type="PRINTS" id="PR00455">
    <property type="entry name" value="HTHTETR"/>
</dbReference>
<comment type="caution">
    <text evidence="4">The sequence shown here is derived from an EMBL/GenBank/DDBJ whole genome shotgun (WGS) entry which is preliminary data.</text>
</comment>
<accession>A0A562E8G3</accession>
<protein>
    <submittedName>
        <fullName evidence="4">TetR family transcriptional regulator</fullName>
    </submittedName>
</protein>
<dbReference type="PANTHER" id="PTHR30055:SF153">
    <property type="entry name" value="HTH-TYPE TRANSCRIPTIONAL REPRESSOR RV3405C"/>
    <property type="match status" value="1"/>
</dbReference>
<evidence type="ECO:0000313" key="5">
    <source>
        <dbReference type="Proteomes" id="UP000317573"/>
    </source>
</evidence>
<evidence type="ECO:0000256" key="1">
    <source>
        <dbReference type="ARBA" id="ARBA00023125"/>
    </source>
</evidence>
<dbReference type="SUPFAM" id="SSF46689">
    <property type="entry name" value="Homeodomain-like"/>
    <property type="match status" value="1"/>
</dbReference>
<dbReference type="GO" id="GO:0000976">
    <property type="term" value="F:transcription cis-regulatory region binding"/>
    <property type="evidence" value="ECO:0007669"/>
    <property type="project" value="TreeGrafter"/>
</dbReference>
<name>A0A562E8G3_RHORH</name>
<dbReference type="Proteomes" id="UP000317573">
    <property type="component" value="Unassembled WGS sequence"/>
</dbReference>
<organism evidence="4 5">
    <name type="scientific">Rhodococcus rhodochrous J45</name>
    <dbReference type="NCBI Taxonomy" id="935266"/>
    <lineage>
        <taxon>Bacteria</taxon>
        <taxon>Bacillati</taxon>
        <taxon>Actinomycetota</taxon>
        <taxon>Actinomycetes</taxon>
        <taxon>Mycobacteriales</taxon>
        <taxon>Nocardiaceae</taxon>
        <taxon>Rhodococcus</taxon>
    </lineage>
</organism>
<dbReference type="InterPro" id="IPR009057">
    <property type="entry name" value="Homeodomain-like_sf"/>
</dbReference>
<dbReference type="AlphaFoldDB" id="A0A562E8G3"/>
<feature type="DNA-binding region" description="H-T-H motif" evidence="2">
    <location>
        <begin position="70"/>
        <end position="89"/>
    </location>
</feature>
<evidence type="ECO:0000313" key="4">
    <source>
        <dbReference type="EMBL" id="TWH18071.1"/>
    </source>
</evidence>
<evidence type="ECO:0000256" key="2">
    <source>
        <dbReference type="PROSITE-ProRule" id="PRU00335"/>
    </source>
</evidence>
<gene>
    <name evidence="4" type="ORF">L618_001500000050</name>
</gene>
<dbReference type="InterPro" id="IPR001647">
    <property type="entry name" value="HTH_TetR"/>
</dbReference>
<feature type="domain" description="HTH tetR-type" evidence="3">
    <location>
        <begin position="47"/>
        <end position="107"/>
    </location>
</feature>
<dbReference type="EMBL" id="VLJT01000012">
    <property type="protein sequence ID" value="TWH18071.1"/>
    <property type="molecule type" value="Genomic_DNA"/>
</dbReference>
<evidence type="ECO:0000259" key="3">
    <source>
        <dbReference type="PROSITE" id="PS50977"/>
    </source>
</evidence>
<dbReference type="Gene3D" id="1.10.357.10">
    <property type="entry name" value="Tetracycline Repressor, domain 2"/>
    <property type="match status" value="1"/>
</dbReference>
<dbReference type="PANTHER" id="PTHR30055">
    <property type="entry name" value="HTH-TYPE TRANSCRIPTIONAL REGULATOR RUTR"/>
    <property type="match status" value="1"/>
</dbReference>
<dbReference type="GO" id="GO:0003700">
    <property type="term" value="F:DNA-binding transcription factor activity"/>
    <property type="evidence" value="ECO:0007669"/>
    <property type="project" value="TreeGrafter"/>
</dbReference>
<dbReference type="InterPro" id="IPR050109">
    <property type="entry name" value="HTH-type_TetR-like_transc_reg"/>
</dbReference>
<dbReference type="PROSITE" id="PS50977">
    <property type="entry name" value="HTH_TETR_2"/>
    <property type="match status" value="1"/>
</dbReference>
<proteinExistence type="predicted"/>
<dbReference type="Pfam" id="PF00440">
    <property type="entry name" value="TetR_N"/>
    <property type="match status" value="1"/>
</dbReference>
<keyword evidence="1 2" id="KW-0238">DNA-binding</keyword>
<sequence>MDSASPISRAVSPASPPLPAESASLLERAFQDALLPPDESVMGTEIDETRVRLLDAAYEQFCRTGIQRSSMEEIARRAKLSRITLYRKFESKDALVDEVILREFRRYFLRFLEDIAQGDTVADRVVLGFVSALRVIRTNRLIGNLLETEPVLFAGAIGGDDGTMLAAVRRFVAGQLQREQRAGTVAADLNTDLVAEMLVRISASFLTTPSQVVDIDDDEALASIARQFLVPMVLPDYGSTR</sequence>